<accession>A0ABX1TAV0</accession>
<dbReference type="RefSeq" id="WP_169070577.1">
    <property type="nucleotide sequence ID" value="NZ_JAZKUC010000001.1"/>
</dbReference>
<dbReference type="Gene3D" id="3.10.450.530">
    <property type="entry name" value="Ribonuclease toxin, BrnT, of type II toxin-antitoxin system"/>
    <property type="match status" value="1"/>
</dbReference>
<organism evidence="1 2">
    <name type="scientific">Candidatus Accumulibacter contiguus</name>
    <dbReference type="NCBI Taxonomy" id="2954381"/>
    <lineage>
        <taxon>Bacteria</taxon>
        <taxon>Pseudomonadati</taxon>
        <taxon>Pseudomonadota</taxon>
        <taxon>Betaproteobacteria</taxon>
        <taxon>Candidatus Accumulibacter</taxon>
    </lineage>
</organism>
<comment type="caution">
    <text evidence="1">The sequence shown here is derived from an EMBL/GenBank/DDBJ whole genome shotgun (WGS) entry which is preliminary data.</text>
</comment>
<keyword evidence="2" id="KW-1185">Reference proteome</keyword>
<dbReference type="InterPro" id="IPR038573">
    <property type="entry name" value="BrnT_sf"/>
</dbReference>
<dbReference type="Proteomes" id="UP000886469">
    <property type="component" value="Unassembled WGS sequence"/>
</dbReference>
<gene>
    <name evidence="1" type="ORF">E4Q08_12145</name>
</gene>
<sequence>MSAHILWDEAKRQANLDKHGLDFVDAVMVLESPYRLDVASVRSSEQRIQSFAYVFEVLAVLTVVHTAREDALRIVSFRPASEEERSAYHGWLEEDFNGNR</sequence>
<dbReference type="EMBL" id="SPMX01000032">
    <property type="protein sequence ID" value="NMQ05957.1"/>
    <property type="molecule type" value="Genomic_DNA"/>
</dbReference>
<reference evidence="1" key="1">
    <citation type="submission" date="2019-03" db="EMBL/GenBank/DDBJ databases">
        <title>Metabolic reconstructions from genomes of highly enriched 'Candidatus Accumulibacter' and 'Candidatus Competibacter' bioreactor populations.</title>
        <authorList>
            <person name="Annavajhala M.K."/>
            <person name="Welles L."/>
            <person name="Abbas B."/>
            <person name="Sorokin D."/>
            <person name="Park H."/>
            <person name="Van Loosdrecht M."/>
            <person name="Chandran K."/>
        </authorList>
    </citation>
    <scope>NUCLEOTIDE SEQUENCE</scope>
    <source>
        <strain evidence="1">SBR_L</strain>
    </source>
</reference>
<proteinExistence type="predicted"/>
<evidence type="ECO:0000313" key="2">
    <source>
        <dbReference type="Proteomes" id="UP000886469"/>
    </source>
</evidence>
<dbReference type="Pfam" id="PF04365">
    <property type="entry name" value="BrnT_toxin"/>
    <property type="match status" value="1"/>
</dbReference>
<dbReference type="InterPro" id="IPR007460">
    <property type="entry name" value="BrnT_toxin"/>
</dbReference>
<name>A0ABX1TAV0_9PROT</name>
<evidence type="ECO:0000313" key="1">
    <source>
        <dbReference type="EMBL" id="NMQ05957.1"/>
    </source>
</evidence>
<protein>
    <submittedName>
        <fullName evidence="1">BrnT family toxin</fullName>
    </submittedName>
</protein>